<accession>A0A9Q3Q404</accession>
<protein>
    <submittedName>
        <fullName evidence="2">Uncharacterized protein</fullName>
    </submittedName>
</protein>
<feature type="region of interest" description="Disordered" evidence="1">
    <location>
        <begin position="1"/>
        <end position="47"/>
    </location>
</feature>
<evidence type="ECO:0000256" key="1">
    <source>
        <dbReference type="SAM" id="MobiDB-lite"/>
    </source>
</evidence>
<comment type="caution">
    <text evidence="2">The sequence shown here is derived from an EMBL/GenBank/DDBJ whole genome shotgun (WGS) entry which is preliminary data.</text>
</comment>
<gene>
    <name evidence="2" type="ORF">O181_124313</name>
</gene>
<sequence length="131" mass="15186">MILEDISQRPHGNNKRLELQPEVQTSGGKGRQDKGQSSHYPSYRRKTEPGRVYSYSFRITRSKPIRISSVFTPFRYQKISCQESPFFTIPGSFQEKTIIKGKKQELIKKEAERVKTNDPEAFGICERSTQE</sequence>
<dbReference type="EMBL" id="AVOT02118466">
    <property type="protein sequence ID" value="MBW0584598.1"/>
    <property type="molecule type" value="Genomic_DNA"/>
</dbReference>
<proteinExistence type="predicted"/>
<name>A0A9Q3Q404_9BASI</name>
<evidence type="ECO:0000313" key="3">
    <source>
        <dbReference type="Proteomes" id="UP000765509"/>
    </source>
</evidence>
<reference evidence="2" key="1">
    <citation type="submission" date="2021-03" db="EMBL/GenBank/DDBJ databases">
        <title>Draft genome sequence of rust myrtle Austropuccinia psidii MF-1, a brazilian biotype.</title>
        <authorList>
            <person name="Quecine M.C."/>
            <person name="Pachon D.M.R."/>
            <person name="Bonatelli M.L."/>
            <person name="Correr F.H."/>
            <person name="Franceschini L.M."/>
            <person name="Leite T.F."/>
            <person name="Margarido G.R.A."/>
            <person name="Almeida C.A."/>
            <person name="Ferrarezi J.A."/>
            <person name="Labate C.A."/>
        </authorList>
    </citation>
    <scope>NUCLEOTIDE SEQUENCE</scope>
    <source>
        <strain evidence="2">MF-1</strain>
    </source>
</reference>
<keyword evidence="3" id="KW-1185">Reference proteome</keyword>
<dbReference type="Proteomes" id="UP000765509">
    <property type="component" value="Unassembled WGS sequence"/>
</dbReference>
<evidence type="ECO:0000313" key="2">
    <source>
        <dbReference type="EMBL" id="MBW0584598.1"/>
    </source>
</evidence>
<dbReference type="AlphaFoldDB" id="A0A9Q3Q404"/>
<organism evidence="2 3">
    <name type="scientific">Austropuccinia psidii MF-1</name>
    <dbReference type="NCBI Taxonomy" id="1389203"/>
    <lineage>
        <taxon>Eukaryota</taxon>
        <taxon>Fungi</taxon>
        <taxon>Dikarya</taxon>
        <taxon>Basidiomycota</taxon>
        <taxon>Pucciniomycotina</taxon>
        <taxon>Pucciniomycetes</taxon>
        <taxon>Pucciniales</taxon>
        <taxon>Sphaerophragmiaceae</taxon>
        <taxon>Austropuccinia</taxon>
    </lineage>
</organism>